<evidence type="ECO:0000256" key="4">
    <source>
        <dbReference type="ARBA" id="ARBA00022714"/>
    </source>
</evidence>
<dbReference type="InterPro" id="IPR017938">
    <property type="entry name" value="Riboflavin_synthase-like_b-brl"/>
</dbReference>
<evidence type="ECO:0000256" key="8">
    <source>
        <dbReference type="ARBA" id="ARBA00022982"/>
    </source>
</evidence>
<feature type="binding site" evidence="11 12">
    <location>
        <begin position="74"/>
        <end position="75"/>
    </location>
    <ligand>
        <name>FAD</name>
        <dbReference type="ChEBI" id="CHEBI:57692"/>
    </ligand>
</feature>
<evidence type="ECO:0000256" key="3">
    <source>
        <dbReference type="ARBA" id="ARBA00022630"/>
    </source>
</evidence>
<dbReference type="InterPro" id="IPR023455">
    <property type="entry name" value="Dihydroorotate_DHASE_ETsu"/>
</dbReference>
<dbReference type="UniPathway" id="UPA00070">
    <property type="reaction ID" value="UER00945"/>
</dbReference>
<evidence type="ECO:0000256" key="9">
    <source>
        <dbReference type="ARBA" id="ARBA00023004"/>
    </source>
</evidence>
<keyword evidence="4 11" id="KW-0001">2Fe-2S</keyword>
<keyword evidence="2 11" id="KW-0813">Transport</keyword>
<dbReference type="RefSeq" id="WP_149267108.1">
    <property type="nucleotide sequence ID" value="NZ_VFJB01000008.1"/>
</dbReference>
<gene>
    <name evidence="11" type="primary">pyrK</name>
    <name evidence="15" type="ORF">FHQ18_10335</name>
</gene>
<comment type="caution">
    <text evidence="11">Lacks conserved residue(s) required for the propagation of feature annotation.</text>
</comment>
<comment type="subunit">
    <text evidence="11">Heterotetramer of 2 PyrK and 2 PyrD type B subunits.</text>
</comment>
<comment type="caution">
    <text evidence="15">The sequence shown here is derived from an EMBL/GenBank/DDBJ whole genome shotgun (WGS) entry which is preliminary data.</text>
</comment>
<dbReference type="Gene3D" id="2.10.240.10">
    <property type="entry name" value="Dihydroorotate dehydrogenase, electron transfer subunit"/>
    <property type="match status" value="1"/>
</dbReference>
<comment type="cofactor">
    <cofactor evidence="11">
        <name>[2Fe-2S] cluster</name>
        <dbReference type="ChEBI" id="CHEBI:190135"/>
    </cofactor>
    <text evidence="11">Binds 1 [2Fe-2S] cluster per subunit.</text>
</comment>
<keyword evidence="10 11" id="KW-0411">Iron-sulfur</keyword>
<dbReference type="InterPro" id="IPR019480">
    <property type="entry name" value="Dihydroorotate_DH_Fe-S-bd"/>
</dbReference>
<dbReference type="Gene3D" id="2.40.30.10">
    <property type="entry name" value="Translation factors"/>
    <property type="match status" value="1"/>
</dbReference>
<protein>
    <recommendedName>
        <fullName evidence="11">Dihydroorotate dehydrogenase B (NAD(+)), electron transfer subunit</fullName>
    </recommendedName>
    <alternativeName>
        <fullName evidence="11">Dihydroorotate oxidase B, electron transfer subunit</fullName>
    </alternativeName>
</protein>
<dbReference type="InterPro" id="IPR037117">
    <property type="entry name" value="Dihydroorotate_DH_ele_sf"/>
</dbReference>
<evidence type="ECO:0000256" key="5">
    <source>
        <dbReference type="ARBA" id="ARBA00022723"/>
    </source>
</evidence>
<feature type="binding site" evidence="11 13">
    <location>
        <position position="241"/>
    </location>
    <ligand>
        <name>[2Fe-2S] cluster</name>
        <dbReference type="ChEBI" id="CHEBI:190135"/>
    </ligand>
</feature>
<dbReference type="InterPro" id="IPR050353">
    <property type="entry name" value="PyrK_electron_transfer"/>
</dbReference>
<dbReference type="PIRSF" id="PIRSF006816">
    <property type="entry name" value="Cyc3_hyd_g"/>
    <property type="match status" value="1"/>
</dbReference>
<dbReference type="InterPro" id="IPR017927">
    <property type="entry name" value="FAD-bd_FR_type"/>
</dbReference>
<comment type="similarity">
    <text evidence="1 11">Belongs to the PyrK family.</text>
</comment>
<dbReference type="PANTHER" id="PTHR43513:SF3">
    <property type="entry name" value="DIHYDROOROTATE DEHYDROGENASE B (NAD(+)), ELECTRON TRANSFER SUBUNIT-RELATED"/>
    <property type="match status" value="1"/>
</dbReference>
<organism evidence="15 16">
    <name type="scientific">Deferribacter autotrophicus</name>
    <dbReference type="NCBI Taxonomy" id="500465"/>
    <lineage>
        <taxon>Bacteria</taxon>
        <taxon>Pseudomonadati</taxon>
        <taxon>Deferribacterota</taxon>
        <taxon>Deferribacteres</taxon>
        <taxon>Deferribacterales</taxon>
        <taxon>Deferribacteraceae</taxon>
        <taxon>Deferribacter</taxon>
    </lineage>
</organism>
<dbReference type="SUPFAM" id="SSF63380">
    <property type="entry name" value="Riboflavin synthase domain-like"/>
    <property type="match status" value="1"/>
</dbReference>
<keyword evidence="8 11" id="KW-0249">Electron transport</keyword>
<dbReference type="PRINTS" id="PR00409">
    <property type="entry name" value="PHDIOXRDTASE"/>
</dbReference>
<dbReference type="HAMAP" id="MF_01211">
    <property type="entry name" value="DHODB_Fe_S_bind"/>
    <property type="match status" value="1"/>
</dbReference>
<dbReference type="Proteomes" id="UP000322876">
    <property type="component" value="Unassembled WGS sequence"/>
</dbReference>
<evidence type="ECO:0000256" key="7">
    <source>
        <dbReference type="ARBA" id="ARBA00022975"/>
    </source>
</evidence>
<dbReference type="CDD" id="cd06218">
    <property type="entry name" value="DHOD_e_trans"/>
    <property type="match status" value="1"/>
</dbReference>
<comment type="cofactor">
    <cofactor evidence="13">
        <name>[2Fe-2S] cluster</name>
        <dbReference type="ChEBI" id="CHEBI:190135"/>
    </cofactor>
    <text evidence="13">Binds 1 [2Fe-2S] cluster per subunit.</text>
</comment>
<dbReference type="GO" id="GO:0016491">
    <property type="term" value="F:oxidoreductase activity"/>
    <property type="evidence" value="ECO:0007669"/>
    <property type="project" value="InterPro"/>
</dbReference>
<comment type="function">
    <text evidence="11">Responsible for channeling the electrons from the oxidation of dihydroorotate from the FMN redox center in the PyrD type B subunit to the ultimate electron acceptor NAD(+).</text>
</comment>
<evidence type="ECO:0000256" key="2">
    <source>
        <dbReference type="ARBA" id="ARBA00022448"/>
    </source>
</evidence>
<keyword evidence="16" id="KW-1185">Reference proteome</keyword>
<dbReference type="GO" id="GO:0044205">
    <property type="term" value="P:'de novo' UMP biosynthetic process"/>
    <property type="evidence" value="ECO:0007669"/>
    <property type="project" value="UniProtKB-UniRule"/>
</dbReference>
<dbReference type="OrthoDB" id="9789468at2"/>
<feature type="domain" description="FAD-binding FR-type" evidence="14">
    <location>
        <begin position="1"/>
        <end position="99"/>
    </location>
</feature>
<evidence type="ECO:0000256" key="12">
    <source>
        <dbReference type="PIRSR" id="PIRSR006816-1"/>
    </source>
</evidence>
<evidence type="ECO:0000256" key="11">
    <source>
        <dbReference type="HAMAP-Rule" id="MF_01211"/>
    </source>
</evidence>
<comment type="cofactor">
    <cofactor evidence="11 12">
        <name>FAD</name>
        <dbReference type="ChEBI" id="CHEBI:57692"/>
    </cofactor>
    <text evidence="11 12">Binds 1 FAD per subunit.</text>
</comment>
<dbReference type="GO" id="GO:0046872">
    <property type="term" value="F:metal ion binding"/>
    <property type="evidence" value="ECO:0007669"/>
    <property type="project" value="UniProtKB-KW"/>
</dbReference>
<dbReference type="InterPro" id="IPR039261">
    <property type="entry name" value="FNR_nucleotide-bd"/>
</dbReference>
<evidence type="ECO:0000259" key="14">
    <source>
        <dbReference type="PROSITE" id="PS51384"/>
    </source>
</evidence>
<dbReference type="NCBIfam" id="NF000798">
    <property type="entry name" value="PRK00054.1-3"/>
    <property type="match status" value="1"/>
</dbReference>
<dbReference type="Pfam" id="PF00175">
    <property type="entry name" value="NAD_binding_1"/>
    <property type="match status" value="1"/>
</dbReference>
<sequence>MEGKVVFNKRLNGKYYYMKVENRDFVRKCKPGQFFMLKTQVYDYVVDPLLRRPFGICDVDEDGFTLLYLLVGKGTSLLANIEEGTLIKFSEPLGNGFKLVADSKVALVGGGVGIAPLLYLAKELKKKNNEITLFYGGKSKDDIHLIDEFKKFCDEIKISTEDGTLGQKGRVTALLDKTASFDKVYCCGPKPMMKATVDFALENEIDIEVSLDEKMACGIGACLGCIIYIKEKNGIVQKRCCVEGPVFDGTKIAWERLNG</sequence>
<dbReference type="InterPro" id="IPR001433">
    <property type="entry name" value="OxRdtase_FAD/NAD-bd"/>
</dbReference>
<dbReference type="GO" id="GO:0051537">
    <property type="term" value="F:2 iron, 2 sulfur cluster binding"/>
    <property type="evidence" value="ECO:0007669"/>
    <property type="project" value="UniProtKB-KW"/>
</dbReference>
<accession>A0A5A8F0C5</accession>
<name>A0A5A8F0C5_9BACT</name>
<dbReference type="Gene3D" id="3.40.50.80">
    <property type="entry name" value="Nucleotide-binding domain of ferredoxin-NADP reductase (FNR) module"/>
    <property type="match status" value="1"/>
</dbReference>
<evidence type="ECO:0000256" key="13">
    <source>
        <dbReference type="PIRSR" id="PIRSR006816-2"/>
    </source>
</evidence>
<evidence type="ECO:0000256" key="10">
    <source>
        <dbReference type="ARBA" id="ARBA00023014"/>
    </source>
</evidence>
<feature type="binding site" evidence="11 13">
    <location>
        <position position="217"/>
    </location>
    <ligand>
        <name>[2Fe-2S] cluster</name>
        <dbReference type="ChEBI" id="CHEBI:190135"/>
    </ligand>
</feature>
<evidence type="ECO:0000313" key="16">
    <source>
        <dbReference type="Proteomes" id="UP000322876"/>
    </source>
</evidence>
<dbReference type="SUPFAM" id="SSF52343">
    <property type="entry name" value="Ferredoxin reductase-like, C-terminal NADP-linked domain"/>
    <property type="match status" value="1"/>
</dbReference>
<comment type="pathway">
    <text evidence="11">Pyrimidine metabolism; UMP biosynthesis via de novo pathway; orotate from (S)-dihydroorotate (NAD(+) route): step 1/1.</text>
</comment>
<reference evidence="15 16" key="1">
    <citation type="submission" date="2019-06" db="EMBL/GenBank/DDBJ databases">
        <title>Genomic insights into carbon and energy metabolism of Deferribacter autotrophicus revealed new metabolic traits in the phylum Deferribacteres.</title>
        <authorList>
            <person name="Slobodkin A.I."/>
            <person name="Slobodkina G.B."/>
            <person name="Allioux M."/>
            <person name="Alain K."/>
            <person name="Jebbar M."/>
            <person name="Shadrin V."/>
            <person name="Kublanov I.V."/>
            <person name="Toshchakov S.V."/>
            <person name="Bonch-Osmolovskaya E.A."/>
        </authorList>
    </citation>
    <scope>NUCLEOTIDE SEQUENCE [LARGE SCALE GENOMIC DNA]</scope>
    <source>
        <strain evidence="15 16">SL50</strain>
    </source>
</reference>
<keyword evidence="7 11" id="KW-0665">Pyrimidine biosynthesis</keyword>
<dbReference type="EMBL" id="VFJB01000008">
    <property type="protein sequence ID" value="KAA0257436.1"/>
    <property type="molecule type" value="Genomic_DNA"/>
</dbReference>
<keyword evidence="3 11" id="KW-0285">Flavoprotein</keyword>
<dbReference type="PROSITE" id="PS51384">
    <property type="entry name" value="FAD_FR"/>
    <property type="match status" value="1"/>
</dbReference>
<keyword evidence="5 11" id="KW-0479">Metal-binding</keyword>
<proteinExistence type="inferred from homology"/>
<dbReference type="GO" id="GO:0009055">
    <property type="term" value="F:electron transfer activity"/>
    <property type="evidence" value="ECO:0007669"/>
    <property type="project" value="UniProtKB-UniRule"/>
</dbReference>
<dbReference type="AlphaFoldDB" id="A0A5A8F0C5"/>
<keyword evidence="9 11" id="KW-0408">Iron</keyword>
<feature type="binding site" evidence="11 13">
    <location>
        <position position="225"/>
    </location>
    <ligand>
        <name>[2Fe-2S] cluster</name>
        <dbReference type="ChEBI" id="CHEBI:190135"/>
    </ligand>
</feature>
<dbReference type="GO" id="GO:0050660">
    <property type="term" value="F:flavin adenine dinucleotide binding"/>
    <property type="evidence" value="ECO:0007669"/>
    <property type="project" value="InterPro"/>
</dbReference>
<evidence type="ECO:0000256" key="1">
    <source>
        <dbReference type="ARBA" id="ARBA00006422"/>
    </source>
</evidence>
<dbReference type="InterPro" id="IPR012165">
    <property type="entry name" value="Cyt_c3_hydrogenase_gsu"/>
</dbReference>
<feature type="binding site" evidence="11 13">
    <location>
        <position position="222"/>
    </location>
    <ligand>
        <name>[2Fe-2S] cluster</name>
        <dbReference type="ChEBI" id="CHEBI:190135"/>
    </ligand>
</feature>
<dbReference type="PANTHER" id="PTHR43513">
    <property type="entry name" value="DIHYDROOROTATE DEHYDROGENASE B (NAD(+)), ELECTRON TRANSFER SUBUNIT"/>
    <property type="match status" value="1"/>
</dbReference>
<dbReference type="Pfam" id="PF10418">
    <property type="entry name" value="DHODB_Fe-S_bind"/>
    <property type="match status" value="1"/>
</dbReference>
<evidence type="ECO:0000313" key="15">
    <source>
        <dbReference type="EMBL" id="KAA0257436.1"/>
    </source>
</evidence>
<evidence type="ECO:0000256" key="6">
    <source>
        <dbReference type="ARBA" id="ARBA00022827"/>
    </source>
</evidence>
<keyword evidence="6 11" id="KW-0274">FAD</keyword>